<organism evidence="2 3">
    <name type="scientific">Gemella haemolysans</name>
    <dbReference type="NCBI Taxonomy" id="1379"/>
    <lineage>
        <taxon>Bacteria</taxon>
        <taxon>Bacillati</taxon>
        <taxon>Bacillota</taxon>
        <taxon>Bacilli</taxon>
        <taxon>Bacillales</taxon>
        <taxon>Gemellaceae</taxon>
        <taxon>Gemella</taxon>
    </lineage>
</organism>
<dbReference type="EMBL" id="LSDC01000026">
    <property type="protein sequence ID" value="KXB62158.1"/>
    <property type="molecule type" value="Genomic_DNA"/>
</dbReference>
<evidence type="ECO:0000259" key="1">
    <source>
        <dbReference type="PROSITE" id="PS51352"/>
    </source>
</evidence>
<dbReference type="PROSITE" id="PS51352">
    <property type="entry name" value="THIOREDOXIN_2"/>
    <property type="match status" value="1"/>
</dbReference>
<dbReference type="InterPro" id="IPR036249">
    <property type="entry name" value="Thioredoxin-like_sf"/>
</dbReference>
<dbReference type="InterPro" id="IPR050620">
    <property type="entry name" value="Thioredoxin_H-type-like"/>
</dbReference>
<accession>A0A134A3A6</accession>
<name>A0A134A3A6_9BACL</name>
<gene>
    <name evidence="2" type="ORF">HMPREF3186_00479</name>
</gene>
<dbReference type="Pfam" id="PF00085">
    <property type="entry name" value="Thioredoxin"/>
    <property type="match status" value="1"/>
</dbReference>
<dbReference type="STRING" id="1379.HMPREF3186_00479"/>
<comment type="caution">
    <text evidence="2">The sequence shown here is derived from an EMBL/GenBank/DDBJ whole genome shotgun (WGS) entry which is preliminary data.</text>
</comment>
<dbReference type="RefSeq" id="WP_060913758.1">
    <property type="nucleotide sequence ID" value="NZ_KQ959932.1"/>
</dbReference>
<proteinExistence type="predicted"/>
<dbReference type="SUPFAM" id="SSF52833">
    <property type="entry name" value="Thioredoxin-like"/>
    <property type="match status" value="1"/>
</dbReference>
<evidence type="ECO:0000313" key="2">
    <source>
        <dbReference type="EMBL" id="KXB62158.1"/>
    </source>
</evidence>
<reference evidence="3" key="1">
    <citation type="submission" date="2016-01" db="EMBL/GenBank/DDBJ databases">
        <authorList>
            <person name="Mitreva M."/>
            <person name="Pepin K.H."/>
            <person name="Mihindukulasuriya K.A."/>
            <person name="Fulton R."/>
            <person name="Fronick C."/>
            <person name="O'Laughlin M."/>
            <person name="Miner T."/>
            <person name="Herter B."/>
            <person name="Rosa B.A."/>
            <person name="Cordes M."/>
            <person name="Tomlinson C."/>
            <person name="Wollam A."/>
            <person name="Palsikar V.B."/>
            <person name="Mardis E.R."/>
            <person name="Wilson R.K."/>
        </authorList>
    </citation>
    <scope>NUCLEOTIDE SEQUENCE [LARGE SCALE GENOMIC DNA]</scope>
    <source>
        <strain evidence="3">DNF01167</strain>
    </source>
</reference>
<dbReference type="Gene3D" id="3.40.30.10">
    <property type="entry name" value="Glutaredoxin"/>
    <property type="match status" value="1"/>
</dbReference>
<feature type="domain" description="Thioredoxin" evidence="1">
    <location>
        <begin position="1"/>
        <end position="108"/>
    </location>
</feature>
<dbReference type="CDD" id="cd02947">
    <property type="entry name" value="TRX_family"/>
    <property type="match status" value="1"/>
</dbReference>
<sequence>MFNYIEKLNSIEQFKTLKEENEKIVFVFSATWCPDCIMLDRYLEETMNKFPEIKFIYVNRDDYPEISQALDIFGIPSFVGYKNNVEVSRFVSRLAKTQKEVEQFLEKI</sequence>
<dbReference type="OrthoDB" id="7629852at2"/>
<dbReference type="PATRIC" id="fig|1379.3.peg.475"/>
<dbReference type="AlphaFoldDB" id="A0A134A3A6"/>
<dbReference type="InterPro" id="IPR013766">
    <property type="entry name" value="Thioredoxin_domain"/>
</dbReference>
<dbReference type="PANTHER" id="PTHR10438:SF468">
    <property type="entry name" value="THIOREDOXIN-1-RELATED"/>
    <property type="match status" value="1"/>
</dbReference>
<evidence type="ECO:0000313" key="3">
    <source>
        <dbReference type="Proteomes" id="UP000070355"/>
    </source>
</evidence>
<dbReference type="Proteomes" id="UP000070355">
    <property type="component" value="Unassembled WGS sequence"/>
</dbReference>
<dbReference type="PANTHER" id="PTHR10438">
    <property type="entry name" value="THIOREDOXIN"/>
    <property type="match status" value="1"/>
</dbReference>
<protein>
    <submittedName>
        <fullName evidence="2">Thioredoxin</fullName>
    </submittedName>
</protein>